<dbReference type="Pfam" id="PF07730">
    <property type="entry name" value="HisKA_3"/>
    <property type="match status" value="1"/>
</dbReference>
<dbReference type="GO" id="GO:0005524">
    <property type="term" value="F:ATP binding"/>
    <property type="evidence" value="ECO:0007669"/>
    <property type="project" value="UniProtKB-KW"/>
</dbReference>
<dbReference type="GO" id="GO:0000155">
    <property type="term" value="F:phosphorelay sensor kinase activity"/>
    <property type="evidence" value="ECO:0007669"/>
    <property type="project" value="InterPro"/>
</dbReference>
<dbReference type="EMBL" id="CP009896">
    <property type="protein sequence ID" value="AJR17964.1"/>
    <property type="molecule type" value="Genomic_DNA"/>
</dbReference>
<evidence type="ECO:0000256" key="1">
    <source>
        <dbReference type="ARBA" id="ARBA00000085"/>
    </source>
</evidence>
<dbReference type="HOGENOM" id="CLU_000445_20_1_11"/>
<dbReference type="Gene3D" id="1.20.5.1930">
    <property type="match status" value="1"/>
</dbReference>
<evidence type="ECO:0000313" key="12">
    <source>
        <dbReference type="EMBL" id="AJR17964.1"/>
    </source>
</evidence>
<keyword evidence="7" id="KW-0067">ATP-binding</keyword>
<dbReference type="GO" id="GO:0016020">
    <property type="term" value="C:membrane"/>
    <property type="evidence" value="ECO:0007669"/>
    <property type="project" value="InterPro"/>
</dbReference>
<keyword evidence="10" id="KW-0812">Transmembrane</keyword>
<name>A0A0C5XB00_NOCSI</name>
<dbReference type="GO" id="GO:0046983">
    <property type="term" value="F:protein dimerization activity"/>
    <property type="evidence" value="ECO:0007669"/>
    <property type="project" value="InterPro"/>
</dbReference>
<dbReference type="STRING" id="2045.KR76_00155"/>
<feature type="transmembrane region" description="Helical" evidence="10">
    <location>
        <begin position="98"/>
        <end position="116"/>
    </location>
</feature>
<dbReference type="SUPFAM" id="SSF55874">
    <property type="entry name" value="ATPase domain of HSP90 chaperone/DNA topoisomerase II/histidine kinase"/>
    <property type="match status" value="1"/>
</dbReference>
<evidence type="ECO:0000256" key="8">
    <source>
        <dbReference type="ARBA" id="ARBA00023012"/>
    </source>
</evidence>
<sequence>MRVLNRLLPLLAVAYAAVALTDLLSRTTRPAAELAVGVAGTLVLSATMVLAPRVPLAALLTAGATITIESAVHADVAISPAATLVSIFAVGRLADRRRALVGLAAAIASVLGYYAFSPPGSPAELVSTLAAYGAFWAVAYAWARRDEEAERARRADRALLLAELRTQMARDLHDIAGHTLNVVVVHAGAARLSLDAAPDTSRALLRQIESVGTDALGDLDDALGMLGEPAAELRPTTVGLADLPALVRRFAGSGVDVTLTVGLATDAEAQGRTEREAYRIVQEALTNVLKHAAPCTVRVEVVTDGGDLVVTVTDDGSGPEPDWAPGRGIAGMRERAARLGGTAEAGPDPEQRGFRVRARLPLTAPDRRP</sequence>
<dbReference type="SMART" id="SM00387">
    <property type="entry name" value="HATPase_c"/>
    <property type="match status" value="1"/>
</dbReference>
<keyword evidence="6 12" id="KW-0418">Kinase</keyword>
<dbReference type="AlphaFoldDB" id="A0A0C5XB00"/>
<evidence type="ECO:0000256" key="3">
    <source>
        <dbReference type="ARBA" id="ARBA00022553"/>
    </source>
</evidence>
<dbReference type="InterPro" id="IPR003594">
    <property type="entry name" value="HATPase_dom"/>
</dbReference>
<evidence type="ECO:0000256" key="2">
    <source>
        <dbReference type="ARBA" id="ARBA00012438"/>
    </source>
</evidence>
<dbReference type="PANTHER" id="PTHR24421:SF10">
    <property type="entry name" value="NITRATE_NITRITE SENSOR PROTEIN NARQ"/>
    <property type="match status" value="1"/>
</dbReference>
<keyword evidence="3" id="KW-0597">Phosphoprotein</keyword>
<gene>
    <name evidence="12" type="ORF">KR76_00155</name>
</gene>
<keyword evidence="10" id="KW-1133">Transmembrane helix</keyword>
<dbReference type="Proteomes" id="UP000030300">
    <property type="component" value="Chromosome"/>
</dbReference>
<evidence type="ECO:0000256" key="7">
    <source>
        <dbReference type="ARBA" id="ARBA00022840"/>
    </source>
</evidence>
<protein>
    <recommendedName>
        <fullName evidence="2">histidine kinase</fullName>
        <ecNumber evidence="2">2.7.13.3</ecNumber>
    </recommendedName>
</protein>
<keyword evidence="8" id="KW-0902">Two-component regulatory system</keyword>
<dbReference type="InterPro" id="IPR036890">
    <property type="entry name" value="HATPase_C_sf"/>
</dbReference>
<dbReference type="InterPro" id="IPR011712">
    <property type="entry name" value="Sig_transdc_His_kin_sub3_dim/P"/>
</dbReference>
<organism evidence="12 13">
    <name type="scientific">Nocardioides simplex</name>
    <name type="common">Arthrobacter simplex</name>
    <dbReference type="NCBI Taxonomy" id="2045"/>
    <lineage>
        <taxon>Bacteria</taxon>
        <taxon>Bacillati</taxon>
        <taxon>Actinomycetota</taxon>
        <taxon>Actinomycetes</taxon>
        <taxon>Propionibacteriales</taxon>
        <taxon>Nocardioidaceae</taxon>
        <taxon>Pimelobacter</taxon>
    </lineage>
</organism>
<accession>A0A0C5XB00</accession>
<keyword evidence="4" id="KW-0808">Transferase</keyword>
<dbReference type="Pfam" id="PF02518">
    <property type="entry name" value="HATPase_c"/>
    <property type="match status" value="1"/>
</dbReference>
<feature type="region of interest" description="Disordered" evidence="9">
    <location>
        <begin position="335"/>
        <end position="369"/>
    </location>
</feature>
<keyword evidence="10" id="KW-0472">Membrane</keyword>
<evidence type="ECO:0000256" key="4">
    <source>
        <dbReference type="ARBA" id="ARBA00022679"/>
    </source>
</evidence>
<dbReference type="InterPro" id="IPR050482">
    <property type="entry name" value="Sensor_HK_TwoCompSys"/>
</dbReference>
<evidence type="ECO:0000256" key="10">
    <source>
        <dbReference type="SAM" id="Phobius"/>
    </source>
</evidence>
<reference evidence="12 13" key="1">
    <citation type="journal article" date="2015" name="Genome Announc.">
        <title>Complete Genome Sequence of Steroid-Transforming Nocardioides simplex VKM Ac-2033D.</title>
        <authorList>
            <person name="Shtratnikova V.Y."/>
            <person name="Schelkunov M.I."/>
            <person name="Pekov Y.A."/>
            <person name="Fokina V.V."/>
            <person name="Logacheva M.D."/>
            <person name="Sokolov S.L."/>
            <person name="Bragin E.Y."/>
            <person name="Ashapkin V.V."/>
            <person name="Donova M.V."/>
        </authorList>
    </citation>
    <scope>NUCLEOTIDE SEQUENCE [LARGE SCALE GENOMIC DNA]</scope>
    <source>
        <strain evidence="12 13">VKM Ac-2033D</strain>
    </source>
</reference>
<dbReference type="PANTHER" id="PTHR24421">
    <property type="entry name" value="NITRATE/NITRITE SENSOR PROTEIN NARX-RELATED"/>
    <property type="match status" value="1"/>
</dbReference>
<dbReference type="Gene3D" id="3.30.565.10">
    <property type="entry name" value="Histidine kinase-like ATPase, C-terminal domain"/>
    <property type="match status" value="1"/>
</dbReference>
<evidence type="ECO:0000256" key="6">
    <source>
        <dbReference type="ARBA" id="ARBA00022777"/>
    </source>
</evidence>
<dbReference type="EC" id="2.7.13.3" evidence="2"/>
<proteinExistence type="predicted"/>
<evidence type="ECO:0000259" key="11">
    <source>
        <dbReference type="SMART" id="SM00387"/>
    </source>
</evidence>
<feature type="transmembrane region" description="Helical" evidence="10">
    <location>
        <begin position="122"/>
        <end position="143"/>
    </location>
</feature>
<feature type="transmembrane region" description="Helical" evidence="10">
    <location>
        <begin position="6"/>
        <end position="24"/>
    </location>
</feature>
<keyword evidence="13" id="KW-1185">Reference proteome</keyword>
<dbReference type="CDD" id="cd16917">
    <property type="entry name" value="HATPase_UhpB-NarQ-NarX-like"/>
    <property type="match status" value="1"/>
</dbReference>
<feature type="domain" description="Histidine kinase/HSP90-like ATPase" evidence="11">
    <location>
        <begin position="272"/>
        <end position="364"/>
    </location>
</feature>
<comment type="catalytic activity">
    <reaction evidence="1">
        <text>ATP + protein L-histidine = ADP + protein N-phospho-L-histidine.</text>
        <dbReference type="EC" id="2.7.13.3"/>
    </reaction>
</comment>
<evidence type="ECO:0000256" key="5">
    <source>
        <dbReference type="ARBA" id="ARBA00022741"/>
    </source>
</evidence>
<evidence type="ECO:0000256" key="9">
    <source>
        <dbReference type="SAM" id="MobiDB-lite"/>
    </source>
</evidence>
<feature type="transmembrane region" description="Helical" evidence="10">
    <location>
        <begin position="31"/>
        <end position="51"/>
    </location>
</feature>
<dbReference type="KEGG" id="psim:KR76_00155"/>
<evidence type="ECO:0000313" key="13">
    <source>
        <dbReference type="Proteomes" id="UP000030300"/>
    </source>
</evidence>
<keyword evidence="5" id="KW-0547">Nucleotide-binding</keyword>